<evidence type="ECO:0000313" key="1">
    <source>
        <dbReference type="EMBL" id="KKQ83753.1"/>
    </source>
</evidence>
<dbReference type="Proteomes" id="UP000034710">
    <property type="component" value="Unassembled WGS sequence"/>
</dbReference>
<proteinExistence type="predicted"/>
<gene>
    <name evidence="1" type="ORF">UT06_C0017G0029</name>
</gene>
<reference evidence="1 2" key="1">
    <citation type="journal article" date="2015" name="Nature">
        <title>rRNA introns, odd ribosomes, and small enigmatic genomes across a large radiation of phyla.</title>
        <authorList>
            <person name="Brown C.T."/>
            <person name="Hug L.A."/>
            <person name="Thomas B.C."/>
            <person name="Sharon I."/>
            <person name="Castelle C.J."/>
            <person name="Singh A."/>
            <person name="Wilkins M.J."/>
            <person name="Williams K.H."/>
            <person name="Banfield J.F."/>
        </authorList>
    </citation>
    <scope>NUCLEOTIDE SEQUENCE [LARGE SCALE GENOMIC DNA]</scope>
</reference>
<evidence type="ECO:0000313" key="2">
    <source>
        <dbReference type="Proteomes" id="UP000034710"/>
    </source>
</evidence>
<dbReference type="AlphaFoldDB" id="A0A0G0KVN6"/>
<organism evidence="1 2">
    <name type="scientific">Candidatus Woesebacteria bacterium GW2011_GWA1_38_8</name>
    <dbReference type="NCBI Taxonomy" id="1618547"/>
    <lineage>
        <taxon>Bacteria</taxon>
        <taxon>Candidatus Woeseibacteriota</taxon>
    </lineage>
</organism>
<name>A0A0G0KVN6_9BACT</name>
<accession>A0A0G0KVN6</accession>
<dbReference type="EMBL" id="LBVJ01000017">
    <property type="protein sequence ID" value="KKQ83753.1"/>
    <property type="molecule type" value="Genomic_DNA"/>
</dbReference>
<sequence>MSKSEADKNNVTTDKVVCAADFSDIYTEFGVPGAIPPWMRRKPSTFAQGARCQLDERCKKVNTQMCDILKCQKSTTIKADRLNEIV</sequence>
<comment type="caution">
    <text evidence="1">The sequence shown here is derived from an EMBL/GenBank/DDBJ whole genome shotgun (WGS) entry which is preliminary data.</text>
</comment>
<protein>
    <submittedName>
        <fullName evidence="1">Uncharacterized protein</fullName>
    </submittedName>
</protein>